<comment type="caution">
    <text evidence="2">The sequence shown here is derived from an EMBL/GenBank/DDBJ whole genome shotgun (WGS) entry which is preliminary data.</text>
</comment>
<dbReference type="CDD" id="cd06849">
    <property type="entry name" value="lipoyl_domain"/>
    <property type="match status" value="1"/>
</dbReference>
<evidence type="ECO:0000313" key="2">
    <source>
        <dbReference type="EMBL" id="MCQ4636259.1"/>
    </source>
</evidence>
<gene>
    <name evidence="2" type="ORF">NE619_05920</name>
</gene>
<dbReference type="PROSITE" id="PS50968">
    <property type="entry name" value="BIOTINYL_LIPOYL"/>
    <property type="match status" value="1"/>
</dbReference>
<organism evidence="2 3">
    <name type="scientific">Anaerovorax odorimutans</name>
    <dbReference type="NCBI Taxonomy" id="109327"/>
    <lineage>
        <taxon>Bacteria</taxon>
        <taxon>Bacillati</taxon>
        <taxon>Bacillota</taxon>
        <taxon>Clostridia</taxon>
        <taxon>Peptostreptococcales</taxon>
        <taxon>Anaerovoracaceae</taxon>
        <taxon>Anaerovorax</taxon>
    </lineage>
</organism>
<dbReference type="PANTHER" id="PTHR23151">
    <property type="entry name" value="DIHYDROLIPOAMIDE ACETYL/SUCCINYL-TRANSFERASE-RELATED"/>
    <property type="match status" value="1"/>
</dbReference>
<name>A0ABT1RM43_9FIRM</name>
<dbReference type="SUPFAM" id="SSF51230">
    <property type="entry name" value="Single hybrid motif"/>
    <property type="match status" value="1"/>
</dbReference>
<dbReference type="EMBL" id="JANFXK010000005">
    <property type="protein sequence ID" value="MCQ4636259.1"/>
    <property type="molecule type" value="Genomic_DNA"/>
</dbReference>
<protein>
    <recommendedName>
        <fullName evidence="1">Lipoyl-binding domain-containing protein</fullName>
    </recommendedName>
</protein>
<dbReference type="Pfam" id="PF00364">
    <property type="entry name" value="Biotin_lipoyl"/>
    <property type="match status" value="1"/>
</dbReference>
<accession>A0ABT1RM43</accession>
<dbReference type="Gene3D" id="2.40.50.100">
    <property type="match status" value="1"/>
</dbReference>
<evidence type="ECO:0000313" key="3">
    <source>
        <dbReference type="Proteomes" id="UP001524502"/>
    </source>
</evidence>
<sequence length="92" mass="9883">MANIITMPKLGLTMKDGVAAKWLKSEGEAVKAGETILEITTDKLTNELEADQDGILRKILVPEGEKVPCQTPLCIIADADEDISGCLADIEE</sequence>
<dbReference type="InterPro" id="IPR045257">
    <property type="entry name" value="E2/Pdx1"/>
</dbReference>
<dbReference type="InterPro" id="IPR011053">
    <property type="entry name" value="Single_hybrid_motif"/>
</dbReference>
<dbReference type="RefSeq" id="WP_256131443.1">
    <property type="nucleotide sequence ID" value="NZ_JANFXK010000005.1"/>
</dbReference>
<keyword evidence="3" id="KW-1185">Reference proteome</keyword>
<proteinExistence type="predicted"/>
<reference evidence="2 3" key="1">
    <citation type="submission" date="2022-06" db="EMBL/GenBank/DDBJ databases">
        <title>Isolation of gut microbiota from human fecal samples.</title>
        <authorList>
            <person name="Pamer E.G."/>
            <person name="Barat B."/>
            <person name="Waligurski E."/>
            <person name="Medina S."/>
            <person name="Paddock L."/>
            <person name="Mostad J."/>
        </authorList>
    </citation>
    <scope>NUCLEOTIDE SEQUENCE [LARGE SCALE GENOMIC DNA]</scope>
    <source>
        <strain evidence="2 3">SL.3.17</strain>
    </source>
</reference>
<dbReference type="PANTHER" id="PTHR23151:SF90">
    <property type="entry name" value="DIHYDROLIPOYLLYSINE-RESIDUE ACETYLTRANSFERASE COMPONENT OF PYRUVATE DEHYDROGENASE COMPLEX, MITOCHONDRIAL-RELATED"/>
    <property type="match status" value="1"/>
</dbReference>
<dbReference type="InterPro" id="IPR000089">
    <property type="entry name" value="Biotin_lipoyl"/>
</dbReference>
<evidence type="ECO:0000259" key="1">
    <source>
        <dbReference type="PROSITE" id="PS50968"/>
    </source>
</evidence>
<feature type="domain" description="Lipoyl-binding" evidence="1">
    <location>
        <begin position="2"/>
        <end position="77"/>
    </location>
</feature>
<dbReference type="Proteomes" id="UP001524502">
    <property type="component" value="Unassembled WGS sequence"/>
</dbReference>